<dbReference type="SUPFAM" id="SSF53335">
    <property type="entry name" value="S-adenosyl-L-methionine-dependent methyltransferases"/>
    <property type="match status" value="1"/>
</dbReference>
<dbReference type="Gene3D" id="3.40.50.150">
    <property type="entry name" value="Vaccinia Virus protein VP39"/>
    <property type="match status" value="1"/>
</dbReference>
<keyword evidence="2" id="KW-1185">Reference proteome</keyword>
<protein>
    <recommendedName>
        <fullName evidence="3">rRNA adenine N(6)-methyltransferase</fullName>
    </recommendedName>
</protein>
<dbReference type="AlphaFoldDB" id="A0A1V6PYB3"/>
<proteinExistence type="predicted"/>
<reference evidence="2" key="1">
    <citation type="journal article" date="2017" name="Nat. Microbiol.">
        <title>Global analysis of biosynthetic gene clusters reveals vast potential of secondary metabolite production in Penicillium species.</title>
        <authorList>
            <person name="Nielsen J.C."/>
            <person name="Grijseels S."/>
            <person name="Prigent S."/>
            <person name="Ji B."/>
            <person name="Dainat J."/>
            <person name="Nielsen K.F."/>
            <person name="Frisvad J.C."/>
            <person name="Workman M."/>
            <person name="Nielsen J."/>
        </authorList>
    </citation>
    <scope>NUCLEOTIDE SEQUENCE [LARGE SCALE GENOMIC DNA]</scope>
    <source>
        <strain evidence="2">IBT 31811</strain>
    </source>
</reference>
<accession>A0A1V6PYB3</accession>
<evidence type="ECO:0000313" key="1">
    <source>
        <dbReference type="EMBL" id="OQD81933.1"/>
    </source>
</evidence>
<evidence type="ECO:0000313" key="2">
    <source>
        <dbReference type="Proteomes" id="UP000191672"/>
    </source>
</evidence>
<sequence>MLTGFTDQILQRVAPYLRQNTPVDILDLWPGSGLWSSKVNDFLKPRHHVLIEPDIDIWGHFLHPLAESKPSYKLLPMEIYPTNGLDKEKVDWKALLMEYFPEQNLPSHGSARLPQNETLLVLANPPQALSKKDHMTPGRWWIKFLETCLQKHELHSYGSVRIIAQLPHAEISTILPRAIAERKRAGLLTEISALHCVELASPDLPEIQFSWRDYDETLENRDRVAERAATKGVVTPPDRQLPPLECVPLIPQITATGRTAKRTNIHPYTPRRLLGPHKALLDDIRKADLGSREKADKRKELAKARSTAIGKLERENTQSYYRKRFADRQLEIDELTRKFARAAADVNETPERLKGLENDVVHLQSIQTAEISEIHFLKKRFHDKVIDDARSVALSNNFDNSILLWERRPFEPLYTPYQDVYPHDYPRGMVYFEAQRNPAVLQKIDEMPNLDVTEFLARFQAISAPLHPTVGMSVSDLLAILLPGRSINELVQLIPSLTAFADRRLKPGHGPMALPDASADPAFSYQPNLNYDLSGVRARLLSAETLLEIIVEFQKTSPGTTLLQFNRMLGGTLTSFQAGQDNIKLH</sequence>
<dbReference type="EMBL" id="MDYN01000024">
    <property type="protein sequence ID" value="OQD81933.1"/>
    <property type="molecule type" value="Genomic_DNA"/>
</dbReference>
<comment type="caution">
    <text evidence="1">The sequence shown here is derived from an EMBL/GenBank/DDBJ whole genome shotgun (WGS) entry which is preliminary data.</text>
</comment>
<dbReference type="InterPro" id="IPR029063">
    <property type="entry name" value="SAM-dependent_MTases_sf"/>
</dbReference>
<gene>
    <name evidence="1" type="ORF">PENANT_c024G10250</name>
</gene>
<organism evidence="1 2">
    <name type="scientific">Penicillium antarcticum</name>
    <dbReference type="NCBI Taxonomy" id="416450"/>
    <lineage>
        <taxon>Eukaryota</taxon>
        <taxon>Fungi</taxon>
        <taxon>Dikarya</taxon>
        <taxon>Ascomycota</taxon>
        <taxon>Pezizomycotina</taxon>
        <taxon>Eurotiomycetes</taxon>
        <taxon>Eurotiomycetidae</taxon>
        <taxon>Eurotiales</taxon>
        <taxon>Aspergillaceae</taxon>
        <taxon>Penicillium</taxon>
    </lineage>
</organism>
<name>A0A1V6PYB3_9EURO</name>
<dbReference type="Proteomes" id="UP000191672">
    <property type="component" value="Unassembled WGS sequence"/>
</dbReference>
<evidence type="ECO:0008006" key="3">
    <source>
        <dbReference type="Google" id="ProtNLM"/>
    </source>
</evidence>